<sequence>MSYSSQIPKEEILLLGVSELSSHENQTEKVFPFVQLWGIWNHDGADYDHHQHPHKGDIAKDDIKSIDIYLMG</sequence>
<dbReference type="Proteomes" id="UP000198323">
    <property type="component" value="Unassembled WGS sequence"/>
</dbReference>
<accession>A0A226MTW7</accession>
<reference evidence="1 2" key="1">
    <citation type="submission" date="2016-07" db="EMBL/GenBank/DDBJ databases">
        <title>Disparate Historic Effective Population Sizes Predicted by Modern Levels of Genome Diversity for the Scaled Quail (Callipepla squamata) and the Northern Bobwhite (Colinus virginianus): Inferences from First and Second Generation Draft Genome Assemblies for Sympatric New World Quail.</title>
        <authorList>
            <person name="Oldeschulte D.L."/>
            <person name="Halley Y.A."/>
            <person name="Bhattarai E.K."/>
            <person name="Brashear W.A."/>
            <person name="Hill J."/>
            <person name="Metz R.P."/>
            <person name="Johnson C.D."/>
            <person name="Rollins D."/>
            <person name="Peterson M.J."/>
            <person name="Bickhart D.M."/>
            <person name="Decker J.E."/>
            <person name="Seabury C.M."/>
        </authorList>
    </citation>
    <scope>NUCLEOTIDE SEQUENCE [LARGE SCALE GENOMIC DNA]</scope>
    <source>
        <strain evidence="1 2">Texas</strain>
        <tissue evidence="1">Leg muscle</tissue>
    </source>
</reference>
<dbReference type="EMBL" id="MCFN01000460">
    <property type="protein sequence ID" value="OXB58580.1"/>
    <property type="molecule type" value="Genomic_DNA"/>
</dbReference>
<evidence type="ECO:0000313" key="2">
    <source>
        <dbReference type="Proteomes" id="UP000198323"/>
    </source>
</evidence>
<dbReference type="AlphaFoldDB" id="A0A226MTW7"/>
<proteinExistence type="predicted"/>
<comment type="caution">
    <text evidence="1">The sequence shown here is derived from an EMBL/GenBank/DDBJ whole genome shotgun (WGS) entry which is preliminary data.</text>
</comment>
<protein>
    <submittedName>
        <fullName evidence="1">Uncharacterized protein</fullName>
    </submittedName>
</protein>
<gene>
    <name evidence="1" type="ORF">ASZ78_004403</name>
</gene>
<name>A0A226MTW7_CALSU</name>
<organism evidence="1 2">
    <name type="scientific">Callipepla squamata</name>
    <name type="common">Scaled quail</name>
    <dbReference type="NCBI Taxonomy" id="9009"/>
    <lineage>
        <taxon>Eukaryota</taxon>
        <taxon>Metazoa</taxon>
        <taxon>Chordata</taxon>
        <taxon>Craniata</taxon>
        <taxon>Vertebrata</taxon>
        <taxon>Euteleostomi</taxon>
        <taxon>Archelosauria</taxon>
        <taxon>Archosauria</taxon>
        <taxon>Dinosauria</taxon>
        <taxon>Saurischia</taxon>
        <taxon>Theropoda</taxon>
        <taxon>Coelurosauria</taxon>
        <taxon>Aves</taxon>
        <taxon>Neognathae</taxon>
        <taxon>Galloanserae</taxon>
        <taxon>Galliformes</taxon>
        <taxon>Odontophoridae</taxon>
        <taxon>Callipepla</taxon>
    </lineage>
</organism>
<keyword evidence="2" id="KW-1185">Reference proteome</keyword>
<evidence type="ECO:0000313" key="1">
    <source>
        <dbReference type="EMBL" id="OXB58580.1"/>
    </source>
</evidence>